<comment type="similarity">
    <text evidence="2">Belongs to the ATP11 family.</text>
</comment>
<dbReference type="PANTHER" id="PTHR13126:SF0">
    <property type="entry name" value="ATP SYNTHASE MITOCHONDRIAL F1 COMPLEX ASSEMBLY FACTOR 1"/>
    <property type="match status" value="1"/>
</dbReference>
<organism evidence="5">
    <name type="scientific">Craspedostauros australis</name>
    <dbReference type="NCBI Taxonomy" id="1486917"/>
    <lineage>
        <taxon>Eukaryota</taxon>
        <taxon>Sar</taxon>
        <taxon>Stramenopiles</taxon>
        <taxon>Ochrophyta</taxon>
        <taxon>Bacillariophyta</taxon>
        <taxon>Bacillariophyceae</taxon>
        <taxon>Bacillariophycidae</taxon>
        <taxon>Naviculales</taxon>
        <taxon>Naviculaceae</taxon>
        <taxon>Craspedostauros</taxon>
    </lineage>
</organism>
<dbReference type="EMBL" id="HBEF01020788">
    <property type="protein sequence ID" value="CAD8340720.1"/>
    <property type="molecule type" value="Transcribed_RNA"/>
</dbReference>
<dbReference type="AlphaFoldDB" id="A0A7R9ZQS6"/>
<name>A0A7R9ZQS6_9STRA</name>
<dbReference type="Pfam" id="PF06644">
    <property type="entry name" value="ATP11"/>
    <property type="match status" value="1"/>
</dbReference>
<dbReference type="GO" id="GO:0005739">
    <property type="term" value="C:mitochondrion"/>
    <property type="evidence" value="ECO:0007669"/>
    <property type="project" value="UniProtKB-SubCell"/>
</dbReference>
<evidence type="ECO:0000256" key="1">
    <source>
        <dbReference type="ARBA" id="ARBA00004173"/>
    </source>
</evidence>
<evidence type="ECO:0008006" key="6">
    <source>
        <dbReference type="Google" id="ProtNLM"/>
    </source>
</evidence>
<gene>
    <name evidence="5" type="ORF">CAUS1442_LOCUS12855</name>
</gene>
<dbReference type="InterPro" id="IPR010591">
    <property type="entry name" value="ATP11"/>
</dbReference>
<sequence length="220" mass="25139">MLSRVSSSSLRRIGRRIPNRTFSFSFAGPRTLEDILKKEMVEDKSAAEVADIWANYHSSKENVHGLVLKAGKVKSLLSRAAQSPFFVQPVFREDGYFMMISQFQEPAHFLMAYLEDYKMDPVAAQPLLTFSVFDDFAEEKEIVLVRADVLNRGLDDTEGLKVVRNMLDVYADDAEYESVHAFNKAPDQFDFDDFVSRQNEKWRAEAGMAKDDDDDDDAQK</sequence>
<evidence type="ECO:0000256" key="4">
    <source>
        <dbReference type="ARBA" id="ARBA00023128"/>
    </source>
</evidence>
<dbReference type="GO" id="GO:0033615">
    <property type="term" value="P:mitochondrial proton-transporting ATP synthase complex assembly"/>
    <property type="evidence" value="ECO:0007669"/>
    <property type="project" value="TreeGrafter"/>
</dbReference>
<comment type="subcellular location">
    <subcellularLocation>
        <location evidence="1">Mitochondrion</location>
    </subcellularLocation>
</comment>
<keyword evidence="3" id="KW-0809">Transit peptide</keyword>
<dbReference type="PANTHER" id="PTHR13126">
    <property type="entry name" value="CHAPERONE ATP11"/>
    <property type="match status" value="1"/>
</dbReference>
<evidence type="ECO:0000256" key="3">
    <source>
        <dbReference type="ARBA" id="ARBA00022946"/>
    </source>
</evidence>
<proteinExistence type="inferred from homology"/>
<evidence type="ECO:0000256" key="2">
    <source>
        <dbReference type="ARBA" id="ARBA00009116"/>
    </source>
</evidence>
<reference evidence="5" key="1">
    <citation type="submission" date="2021-01" db="EMBL/GenBank/DDBJ databases">
        <authorList>
            <person name="Corre E."/>
            <person name="Pelletier E."/>
            <person name="Niang G."/>
            <person name="Scheremetjew M."/>
            <person name="Finn R."/>
            <person name="Kale V."/>
            <person name="Holt S."/>
            <person name="Cochrane G."/>
            <person name="Meng A."/>
            <person name="Brown T."/>
            <person name="Cohen L."/>
        </authorList>
    </citation>
    <scope>NUCLEOTIDE SEQUENCE</scope>
    <source>
        <strain evidence="5">CCMP3328</strain>
    </source>
</reference>
<protein>
    <recommendedName>
        <fullName evidence="6">ATP synthase mitochondrial F1 complex assembly factor 1</fullName>
    </recommendedName>
</protein>
<accession>A0A7R9ZQS6</accession>
<evidence type="ECO:0000313" key="5">
    <source>
        <dbReference type="EMBL" id="CAD8340720.1"/>
    </source>
</evidence>
<keyword evidence="4" id="KW-0496">Mitochondrion</keyword>